<sequence length="86" mass="9629">MQNVESASRFVQSFLALLRRLKQTQQRQPGGKADSRGQKRKKTRKGGNAIAALLQAACLKTWKAARKGCNRDSYGLAGENNRKVRR</sequence>
<evidence type="ECO:0000313" key="3">
    <source>
        <dbReference type="Proteomes" id="UP000600918"/>
    </source>
</evidence>
<feature type="region of interest" description="Disordered" evidence="1">
    <location>
        <begin position="22"/>
        <end position="46"/>
    </location>
</feature>
<accession>A0A834P1B4</accession>
<protein>
    <submittedName>
        <fullName evidence="2">Uncharacterized protein</fullName>
    </submittedName>
</protein>
<keyword evidence="3" id="KW-1185">Reference proteome</keyword>
<proteinExistence type="predicted"/>
<dbReference type="EMBL" id="JACSDY010000007">
    <property type="protein sequence ID" value="KAF7423883.1"/>
    <property type="molecule type" value="Genomic_DNA"/>
</dbReference>
<reference evidence="2" key="1">
    <citation type="journal article" date="2020" name="G3 (Bethesda)">
        <title>High-Quality Assemblies for Three Invasive Social Wasps from the &lt;i&gt;Vespula&lt;/i&gt; Genus.</title>
        <authorList>
            <person name="Harrop T.W.R."/>
            <person name="Guhlin J."/>
            <person name="McLaughlin G.M."/>
            <person name="Permina E."/>
            <person name="Stockwell P."/>
            <person name="Gilligan J."/>
            <person name="Le Lec M.F."/>
            <person name="Gruber M.A.M."/>
            <person name="Quinn O."/>
            <person name="Lovegrove M."/>
            <person name="Duncan E.J."/>
            <person name="Remnant E.J."/>
            <person name="Van Eeckhoven J."/>
            <person name="Graham B."/>
            <person name="Knapp R.A."/>
            <person name="Langford K.W."/>
            <person name="Kronenberg Z."/>
            <person name="Press M.O."/>
            <person name="Eacker S.M."/>
            <person name="Wilson-Rankin E.E."/>
            <person name="Purcell J."/>
            <person name="Lester P.J."/>
            <person name="Dearden P.K."/>
        </authorList>
    </citation>
    <scope>NUCLEOTIDE SEQUENCE</scope>
    <source>
        <strain evidence="2">Volc-1</strain>
    </source>
</reference>
<gene>
    <name evidence="2" type="ORF">H0235_009166</name>
</gene>
<comment type="caution">
    <text evidence="2">The sequence shown here is derived from an EMBL/GenBank/DDBJ whole genome shotgun (WGS) entry which is preliminary data.</text>
</comment>
<evidence type="ECO:0000313" key="2">
    <source>
        <dbReference type="EMBL" id="KAF7423883.1"/>
    </source>
</evidence>
<dbReference type="AlphaFoldDB" id="A0A834P1B4"/>
<organism evidence="2 3">
    <name type="scientific">Vespula pensylvanica</name>
    <name type="common">Western yellow jacket</name>
    <name type="synonym">Wasp</name>
    <dbReference type="NCBI Taxonomy" id="30213"/>
    <lineage>
        <taxon>Eukaryota</taxon>
        <taxon>Metazoa</taxon>
        <taxon>Ecdysozoa</taxon>
        <taxon>Arthropoda</taxon>
        <taxon>Hexapoda</taxon>
        <taxon>Insecta</taxon>
        <taxon>Pterygota</taxon>
        <taxon>Neoptera</taxon>
        <taxon>Endopterygota</taxon>
        <taxon>Hymenoptera</taxon>
        <taxon>Apocrita</taxon>
        <taxon>Aculeata</taxon>
        <taxon>Vespoidea</taxon>
        <taxon>Vespidae</taxon>
        <taxon>Vespinae</taxon>
        <taxon>Vespula</taxon>
    </lineage>
</organism>
<name>A0A834P1B4_VESPE</name>
<evidence type="ECO:0000256" key="1">
    <source>
        <dbReference type="SAM" id="MobiDB-lite"/>
    </source>
</evidence>
<dbReference type="Proteomes" id="UP000600918">
    <property type="component" value="Unassembled WGS sequence"/>
</dbReference>